<dbReference type="EMBL" id="CAXDID020000340">
    <property type="protein sequence ID" value="CAL6079348.1"/>
    <property type="molecule type" value="Genomic_DNA"/>
</dbReference>
<sequence>MPIYGQALVTIPTKERVGVFPTLCVLAVGTLVFCLSFQTYFQNFGLITNYMSYFPTDVLDTLIALSLPASIMFAFVTSQVRIRLNLHIINLWSIFHSILFITQLVQAIIYTLARPEGVFSFMGSVSMGSSLESVIKFFKKISESNTSLIKAYSDKTSKQYAVSMYFASFSFIAQFLFVVIFTTMACSLYGETKAVVTICDDKNKVLVDVAYKRPKVFKGGKQAK</sequence>
<evidence type="ECO:0000256" key="1">
    <source>
        <dbReference type="SAM" id="Phobius"/>
    </source>
</evidence>
<protein>
    <submittedName>
        <fullName evidence="3">Transmembrane domain-containing protein</fullName>
    </submittedName>
    <submittedName>
        <fullName evidence="5">Transmembrane_domain-containing protein</fullName>
    </submittedName>
</protein>
<accession>A0AA86UJ90</accession>
<dbReference type="EMBL" id="CATOUU010000697">
    <property type="protein sequence ID" value="CAI9942103.1"/>
    <property type="molecule type" value="Genomic_DNA"/>
</dbReference>
<feature type="transmembrane region" description="Helical" evidence="1">
    <location>
        <begin position="159"/>
        <end position="181"/>
    </location>
</feature>
<evidence type="ECO:0000313" key="8">
    <source>
        <dbReference type="EMBL" id="CAL6105641.1"/>
    </source>
</evidence>
<dbReference type="EMBL" id="CATOUU010001149">
    <property type="protein sequence ID" value="CAI9974472.1"/>
    <property type="molecule type" value="Genomic_DNA"/>
</dbReference>
<evidence type="ECO:0000313" key="7">
    <source>
        <dbReference type="EMBL" id="CAL6079348.1"/>
    </source>
</evidence>
<feature type="transmembrane region" description="Helical" evidence="1">
    <location>
        <begin position="61"/>
        <end position="77"/>
    </location>
</feature>
<evidence type="ECO:0000313" key="2">
    <source>
        <dbReference type="EMBL" id="CAI9931234.1"/>
    </source>
</evidence>
<keyword evidence="1" id="KW-0472">Membrane</keyword>
<evidence type="ECO:0000313" key="3">
    <source>
        <dbReference type="EMBL" id="CAI9942103.1"/>
    </source>
</evidence>
<dbReference type="EMBL" id="CAXDID020000030">
    <property type="protein sequence ID" value="CAL5993785.1"/>
    <property type="molecule type" value="Genomic_DNA"/>
</dbReference>
<dbReference type="EMBL" id="CAXDID020000599">
    <property type="protein sequence ID" value="CAL6105641.1"/>
    <property type="molecule type" value="Genomic_DNA"/>
</dbReference>
<feature type="transmembrane region" description="Helical" evidence="1">
    <location>
        <begin position="20"/>
        <end position="41"/>
    </location>
</feature>
<comment type="caution">
    <text evidence="3">The sequence shown here is derived from an EMBL/GenBank/DDBJ whole genome shotgun (WGS) entry which is preliminary data.</text>
</comment>
<organism evidence="3">
    <name type="scientific">Hexamita inflata</name>
    <dbReference type="NCBI Taxonomy" id="28002"/>
    <lineage>
        <taxon>Eukaryota</taxon>
        <taxon>Metamonada</taxon>
        <taxon>Diplomonadida</taxon>
        <taxon>Hexamitidae</taxon>
        <taxon>Hexamitinae</taxon>
        <taxon>Hexamita</taxon>
    </lineage>
</organism>
<evidence type="ECO:0000313" key="9">
    <source>
        <dbReference type="Proteomes" id="UP001642409"/>
    </source>
</evidence>
<evidence type="ECO:0000313" key="6">
    <source>
        <dbReference type="EMBL" id="CAL6048872.1"/>
    </source>
</evidence>
<evidence type="ECO:0000313" key="4">
    <source>
        <dbReference type="EMBL" id="CAI9974472.1"/>
    </source>
</evidence>
<dbReference type="EMBL" id="CAXDID020000177">
    <property type="protein sequence ID" value="CAL6048872.1"/>
    <property type="molecule type" value="Genomic_DNA"/>
</dbReference>
<name>A0AA86UJ90_9EUKA</name>
<gene>
    <name evidence="5" type="ORF">HINF_LOCUS13238</name>
    <name evidence="2" type="ORF">HINF_LOCUS18879</name>
    <name evidence="3" type="ORF">HINF_LOCUS29748</name>
    <name evidence="6" type="ORF">HINF_LOCUS42897</name>
    <name evidence="7" type="ORF">HINF_LOCUS59340</name>
    <name evidence="4" type="ORF">HINF_LOCUS62117</name>
    <name evidence="8" type="ORF">HINF_LOCUS73359</name>
</gene>
<keyword evidence="1 3" id="KW-0812">Transmembrane</keyword>
<feature type="transmembrane region" description="Helical" evidence="1">
    <location>
        <begin position="89"/>
        <end position="112"/>
    </location>
</feature>
<keyword evidence="1" id="KW-1133">Transmembrane helix</keyword>
<dbReference type="EMBL" id="CATOUU010000477">
    <property type="protein sequence ID" value="CAI9931234.1"/>
    <property type="molecule type" value="Genomic_DNA"/>
</dbReference>
<dbReference type="Proteomes" id="UP001642409">
    <property type="component" value="Unassembled WGS sequence"/>
</dbReference>
<reference evidence="3" key="1">
    <citation type="submission" date="2023-06" db="EMBL/GenBank/DDBJ databases">
        <authorList>
            <person name="Kurt Z."/>
        </authorList>
    </citation>
    <scope>NUCLEOTIDE SEQUENCE</scope>
</reference>
<proteinExistence type="predicted"/>
<evidence type="ECO:0000313" key="5">
    <source>
        <dbReference type="EMBL" id="CAL5993785.1"/>
    </source>
</evidence>
<reference evidence="5 9" key="2">
    <citation type="submission" date="2024-07" db="EMBL/GenBank/DDBJ databases">
        <authorList>
            <person name="Akdeniz Z."/>
        </authorList>
    </citation>
    <scope>NUCLEOTIDE SEQUENCE [LARGE SCALE GENOMIC DNA]</scope>
</reference>
<dbReference type="AlphaFoldDB" id="A0AA86UJ90"/>
<keyword evidence="9" id="KW-1185">Reference proteome</keyword>